<sequence>MSLRDRTYRAYLCSLSASTLASLKQLRRTIKNKLDTAKNAYIANKLASASSPADYWRTLRGIEVASHSTTSPLKFFAPDQLCQYYASVSSASPTLDVSAVAVALASPPDQPGYKNFSFRHVTSRDVDLILFDYFI</sequence>
<evidence type="ECO:0000313" key="2">
    <source>
        <dbReference type="Proteomes" id="UP001627154"/>
    </source>
</evidence>
<accession>A0ABD2XBI5</accession>
<proteinExistence type="predicted"/>
<dbReference type="AlphaFoldDB" id="A0ABD2XBI5"/>
<organism evidence="1 2">
    <name type="scientific">Trichogramma kaykai</name>
    <dbReference type="NCBI Taxonomy" id="54128"/>
    <lineage>
        <taxon>Eukaryota</taxon>
        <taxon>Metazoa</taxon>
        <taxon>Ecdysozoa</taxon>
        <taxon>Arthropoda</taxon>
        <taxon>Hexapoda</taxon>
        <taxon>Insecta</taxon>
        <taxon>Pterygota</taxon>
        <taxon>Neoptera</taxon>
        <taxon>Endopterygota</taxon>
        <taxon>Hymenoptera</taxon>
        <taxon>Apocrita</taxon>
        <taxon>Proctotrupomorpha</taxon>
        <taxon>Chalcidoidea</taxon>
        <taxon>Trichogrammatidae</taxon>
        <taxon>Trichogramma</taxon>
    </lineage>
</organism>
<comment type="caution">
    <text evidence="1">The sequence shown here is derived from an EMBL/GenBank/DDBJ whole genome shotgun (WGS) entry which is preliminary data.</text>
</comment>
<protein>
    <submittedName>
        <fullName evidence="1">Uncharacterized protein</fullName>
    </submittedName>
</protein>
<gene>
    <name evidence="1" type="ORF">TKK_004541</name>
</gene>
<keyword evidence="2" id="KW-1185">Reference proteome</keyword>
<reference evidence="1 2" key="1">
    <citation type="journal article" date="2024" name="bioRxiv">
        <title>A reference genome for Trichogramma kaykai: A tiny desert-dwelling parasitoid wasp with competing sex-ratio distorters.</title>
        <authorList>
            <person name="Culotta J."/>
            <person name="Lindsey A.R."/>
        </authorList>
    </citation>
    <scope>NUCLEOTIDE SEQUENCE [LARGE SCALE GENOMIC DNA]</scope>
    <source>
        <strain evidence="1 2">KSX58</strain>
    </source>
</reference>
<name>A0ABD2XBI5_9HYME</name>
<evidence type="ECO:0000313" key="1">
    <source>
        <dbReference type="EMBL" id="KAL3402609.1"/>
    </source>
</evidence>
<dbReference type="Proteomes" id="UP001627154">
    <property type="component" value="Unassembled WGS sequence"/>
</dbReference>
<dbReference type="EMBL" id="JBJJXI010000034">
    <property type="protein sequence ID" value="KAL3402609.1"/>
    <property type="molecule type" value="Genomic_DNA"/>
</dbReference>